<dbReference type="SMART" id="SM00028">
    <property type="entry name" value="TPR"/>
    <property type="match status" value="8"/>
</dbReference>
<dbReference type="GeneID" id="30967673"/>
<keyword evidence="4" id="KW-1185">Reference proteome</keyword>
<dbReference type="PROSITE" id="PS50005">
    <property type="entry name" value="TPR"/>
    <property type="match status" value="3"/>
</dbReference>
<dbReference type="InParanoid" id="A0A1D2V9Z8"/>
<dbReference type="Proteomes" id="UP000095038">
    <property type="component" value="Unassembled WGS sequence"/>
</dbReference>
<dbReference type="FunCoup" id="A0A1D2V9Z8">
    <property type="interactions" value="1152"/>
</dbReference>
<dbReference type="InterPro" id="IPR019734">
    <property type="entry name" value="TPR_rpt"/>
</dbReference>
<feature type="compositionally biased region" description="Basic residues" evidence="2">
    <location>
        <begin position="1"/>
        <end position="21"/>
    </location>
</feature>
<gene>
    <name evidence="3" type="ORF">ASCRUDRAFT_77860</name>
</gene>
<dbReference type="InterPro" id="IPR011990">
    <property type="entry name" value="TPR-like_helical_dom_sf"/>
</dbReference>
<dbReference type="InterPro" id="IPR039340">
    <property type="entry name" value="Tfc4/TFIIIC-102/Sfc4"/>
</dbReference>
<organism evidence="3 4">
    <name type="scientific">Ascoidea rubescens DSM 1968</name>
    <dbReference type="NCBI Taxonomy" id="1344418"/>
    <lineage>
        <taxon>Eukaryota</taxon>
        <taxon>Fungi</taxon>
        <taxon>Dikarya</taxon>
        <taxon>Ascomycota</taxon>
        <taxon>Saccharomycotina</taxon>
        <taxon>Saccharomycetes</taxon>
        <taxon>Ascoideaceae</taxon>
        <taxon>Ascoidea</taxon>
    </lineage>
</organism>
<keyword evidence="1" id="KW-0802">TPR repeat</keyword>
<name>A0A1D2V9Z8_9ASCO</name>
<feature type="compositionally biased region" description="Acidic residues" evidence="2">
    <location>
        <begin position="111"/>
        <end position="125"/>
    </location>
</feature>
<dbReference type="GO" id="GO:0008301">
    <property type="term" value="F:DNA binding, bending"/>
    <property type="evidence" value="ECO:0007669"/>
    <property type="project" value="EnsemblFungi"/>
</dbReference>
<dbReference type="SUPFAM" id="SSF48452">
    <property type="entry name" value="TPR-like"/>
    <property type="match status" value="3"/>
</dbReference>
<evidence type="ECO:0000313" key="4">
    <source>
        <dbReference type="Proteomes" id="UP000095038"/>
    </source>
</evidence>
<reference evidence="4" key="1">
    <citation type="submission" date="2016-05" db="EMBL/GenBank/DDBJ databases">
        <title>Comparative genomics of biotechnologically important yeasts.</title>
        <authorList>
            <consortium name="DOE Joint Genome Institute"/>
            <person name="Riley R."/>
            <person name="Haridas S."/>
            <person name="Wolfe K.H."/>
            <person name="Lopes M.R."/>
            <person name="Hittinger C.T."/>
            <person name="Goker M."/>
            <person name="Salamov A."/>
            <person name="Wisecaver J."/>
            <person name="Long T.M."/>
            <person name="Aerts A.L."/>
            <person name="Barry K."/>
            <person name="Choi C."/>
            <person name="Clum A."/>
            <person name="Coughlan A.Y."/>
            <person name="Deshpande S."/>
            <person name="Douglass A.P."/>
            <person name="Hanson S.J."/>
            <person name="Klenk H.-P."/>
            <person name="Labutti K."/>
            <person name="Lapidus A."/>
            <person name="Lindquist E."/>
            <person name="Lipzen A."/>
            <person name="Meier-Kolthoff J.P."/>
            <person name="Ohm R.A."/>
            <person name="Otillar R.P."/>
            <person name="Pangilinan J."/>
            <person name="Peng Y."/>
            <person name="Rokas A."/>
            <person name="Rosa C.A."/>
            <person name="Scheuner C."/>
            <person name="Sibirny A.A."/>
            <person name="Slot J.C."/>
            <person name="Stielow J.B."/>
            <person name="Sun H."/>
            <person name="Kurtzman C.P."/>
            <person name="Blackwell M."/>
            <person name="Grigoriev I.V."/>
            <person name="Jeffries T.W."/>
        </authorList>
    </citation>
    <scope>NUCLEOTIDE SEQUENCE [LARGE SCALE GENOMIC DNA]</scope>
    <source>
        <strain evidence="4">DSM 1968</strain>
    </source>
</reference>
<feature type="region of interest" description="Disordered" evidence="2">
    <location>
        <begin position="213"/>
        <end position="238"/>
    </location>
</feature>
<evidence type="ECO:0000256" key="2">
    <source>
        <dbReference type="SAM" id="MobiDB-lite"/>
    </source>
</evidence>
<proteinExistence type="predicted"/>
<feature type="repeat" description="TPR" evidence="1">
    <location>
        <begin position="566"/>
        <end position="599"/>
    </location>
</feature>
<evidence type="ECO:0000256" key="1">
    <source>
        <dbReference type="PROSITE-ProRule" id="PRU00339"/>
    </source>
</evidence>
<feature type="region of interest" description="Disordered" evidence="2">
    <location>
        <begin position="86"/>
        <end position="192"/>
    </location>
</feature>
<accession>A0A1D2V9Z8</accession>
<dbReference type="GO" id="GO:0042791">
    <property type="term" value="P:5S class rRNA transcription by RNA polymerase III"/>
    <property type="evidence" value="ECO:0007669"/>
    <property type="project" value="EnsemblFungi"/>
</dbReference>
<feature type="compositionally biased region" description="Basic residues" evidence="2">
    <location>
        <begin position="140"/>
        <end position="150"/>
    </location>
</feature>
<feature type="repeat" description="TPR" evidence="1">
    <location>
        <begin position="342"/>
        <end position="375"/>
    </location>
</feature>
<feature type="repeat" description="TPR" evidence="1">
    <location>
        <begin position="308"/>
        <end position="341"/>
    </location>
</feature>
<dbReference type="OrthoDB" id="9991317at2759"/>
<dbReference type="PANTHER" id="PTHR23082:SF0">
    <property type="entry name" value="GENERAL TRANSCRIPTION FACTOR 3C POLYPEPTIDE 3"/>
    <property type="match status" value="1"/>
</dbReference>
<dbReference type="GO" id="GO:0000127">
    <property type="term" value="C:transcription factor TFIIIC complex"/>
    <property type="evidence" value="ECO:0007669"/>
    <property type="project" value="EnsemblFungi"/>
</dbReference>
<dbReference type="GO" id="GO:0001002">
    <property type="term" value="F:RNA polymerase III type 1 promoter sequence-specific DNA binding"/>
    <property type="evidence" value="ECO:0007669"/>
    <property type="project" value="EnsemblFungi"/>
</dbReference>
<evidence type="ECO:0000313" key="3">
    <source>
        <dbReference type="EMBL" id="ODV58375.1"/>
    </source>
</evidence>
<dbReference type="GO" id="GO:0001003">
    <property type="term" value="F:RNA polymerase III type 2 promoter sequence-specific DNA binding"/>
    <property type="evidence" value="ECO:0007669"/>
    <property type="project" value="EnsemblFungi"/>
</dbReference>
<dbReference type="EMBL" id="KV454492">
    <property type="protein sequence ID" value="ODV58375.1"/>
    <property type="molecule type" value="Genomic_DNA"/>
</dbReference>
<protein>
    <submittedName>
        <fullName evidence="3">TPR-like protein</fullName>
    </submittedName>
</protein>
<dbReference type="Gene3D" id="1.25.40.10">
    <property type="entry name" value="Tetratricopeptide repeat domain"/>
    <property type="match status" value="3"/>
</dbReference>
<dbReference type="PANTHER" id="PTHR23082">
    <property type="entry name" value="TRANSCRIPTION INITIATION FACTOR IIIC TFIIIC , POLYPEPTIDE 3-RELATED"/>
    <property type="match status" value="1"/>
</dbReference>
<dbReference type="AlphaFoldDB" id="A0A1D2V9Z8"/>
<dbReference type="STRING" id="1344418.A0A1D2V9Z8"/>
<feature type="compositionally biased region" description="Polar residues" evidence="2">
    <location>
        <begin position="49"/>
        <end position="71"/>
    </location>
</feature>
<feature type="region of interest" description="Disordered" evidence="2">
    <location>
        <begin position="1"/>
        <end position="72"/>
    </location>
</feature>
<dbReference type="Pfam" id="PF14559">
    <property type="entry name" value="TPR_19"/>
    <property type="match status" value="1"/>
</dbReference>
<sequence length="1106" mass="128779">MSLGGRKTRRSLRTSIKRRYKEVHEDDGSGFGETDNEFELLKQPEDNSVPIQQSERNKAQSNVQNHCNQNPEAIFDNIDSIQRFIRSDDDDDDKDSSSRSNLSINGLLFGDNDDDDDDVYDDSDYISDGNLNSTNAGNTSKRKTTNKIKKNILNNTNIEENNDEKSDGNENFGDSDFDMDNTGNSDFYDSDDEIIAPNSDSFKNMLRSAGNFKVKSKKKSKNARGSGQRPRKERELEPEVRMLLSQANEAFVQGDMEKAEKLYLDVIKLDAKCYSAYKTIGDIYKQKGDLEGCCNIWFVAAQNNPRDAQFWSNVGELSKELGFHSQAIHCYTRAIWADPKDHKAIYNRALIYKETRQFGKALNGFQKLLELFPSETSIIRELASVYSQQNRNNEAIDMYLNIFNQNRAMLQAENDSIPNFGWSELNILMELYSKLTAWDIGLKKSKQISRWIQNRDDETWWDLVDNDSEFDVRRSTNQKYMSLPQSLKDRENILPIDIRVKFGLFRLNLNDIPEALRHFEFLLEQNARDVSDLNLEVGKALLNNYLYSEALKIFAPLSYIDEFNTVGLVMQLAKCLQETDDYQQAISAYQSVIEIDPENIEAKLALAEIYIYLEDNERSKALLDDINQQRIREKTNSNEEKTREKEGETPKLVVIKKGGIINDNIKMSQKPRKLNEQEKEQREKELTAKNVEIYNRLKRLYPSVENEKNPIAADAWLHLCSELIEHFLNVKYFIPKEKLDYLGNMIKYREGHLDIEERLAKIQQMHDGLIDTIKTKGIFDIEYNHMQEIMKAQLFRGLSFDEWFELFMQYSLFLCLFQKNKRSLEILEIAKNIVIFQNEKNRKLMSLVELSMGLMTNNFELIVTNLRHVLNYYQFSRDAYRLFSLCLPSGQESIDTYISLNHQKYFLRQIKAWDSVRYKKEINGQAKLINDYSNLDISEENPYLIILYGALLYAGKSYAPSLGYFSKIYKRFPNDPLVCLLNGLAHIHRAMQRLTTNRHLQILQGITYIIEYFKIRQDQGIFEYQEALYNLGRTFHLIGLTSIAVELYEKVLSMEIPAIKKESSEYKEDASTFDLKRETAYNLIMIYNFSENYELAAEIMNKYLTI</sequence>
<dbReference type="RefSeq" id="XP_020044682.1">
    <property type="nucleotide sequence ID" value="XM_020194037.1"/>
</dbReference>